<dbReference type="Gene3D" id="1.20.1250.20">
    <property type="entry name" value="MFS general substrate transporter like domains"/>
    <property type="match status" value="1"/>
</dbReference>
<feature type="transmembrane region" description="Helical" evidence="8">
    <location>
        <begin position="174"/>
        <end position="195"/>
    </location>
</feature>
<protein>
    <submittedName>
        <fullName evidence="10">Putative efflux pump gsfJ</fullName>
    </submittedName>
</protein>
<sequence>MALSPEETSQGMLGRLPNSQAPTIVPENDPGSPLDPSFFPGEKKEAEESGNKNRNGAKQDGAASFFQEEYPTGPRLAFVVLALVLSIFLVSLDMTIIATAIPKITDEFHSLDDVSWYGSAFFMCVGGFQSAWGKAYKFFPLKPSYLLSIVIFEVGSLICGVAPSSTALIVGRAIAGVGAAGIGSGSYTLIAFSVPQSRRPIFTGIIGASYGIASVVGPLVGGAFADKVSWRWCFYINLPIGGLSALIIMFFFRTPPQGKPAVASWTEKLLQMDFVGVALVMGAIIAYILALQYGGQTHPWKSGVVVGLLVGFVLITIAFAVWEYTQGDRAMLAPGLIRDRHIWTSSALALLLAGPYFLAIYYLPIYFQSIDGTSPTTSGIRNLPLILTITIATISSGAFISMTGIAAPIIPAGAAIATVAAGLLYTLDIGSSASKWIGYQVLGGVGWGLSLQIPIIIGQATSSPETLSSVTAIILFFQTIGGAFFVSAGQSAFVNIMLDVLPTDAPGVNPLQLLATGATEARATFPTDQLNGILSAYMSGIKGAFAVGIGGVGLAFVLKQTVAVLNKFSTEEEIIDLVNDSNYGLMAGLFTQDVNRAMRLASLIDSKNVGINCISMVFINAPFGGTKESGIGRENGRDALHAFTEPKTVFINLTY</sequence>
<evidence type="ECO:0000259" key="9">
    <source>
        <dbReference type="PROSITE" id="PS50850"/>
    </source>
</evidence>
<dbReference type="InterPro" id="IPR011701">
    <property type="entry name" value="MFS"/>
</dbReference>
<feature type="transmembrane region" description="Helical" evidence="8">
    <location>
        <begin position="144"/>
        <end position="162"/>
    </location>
</feature>
<evidence type="ECO:0000256" key="1">
    <source>
        <dbReference type="ARBA" id="ARBA00004141"/>
    </source>
</evidence>
<feature type="compositionally biased region" description="Basic and acidic residues" evidence="7">
    <location>
        <begin position="41"/>
        <end position="51"/>
    </location>
</feature>
<dbReference type="Proteomes" id="UP000320707">
    <property type="component" value="Unassembled WGS sequence"/>
</dbReference>
<evidence type="ECO:0000313" key="10">
    <source>
        <dbReference type="EMBL" id="TVY75315.1"/>
    </source>
</evidence>
<dbReference type="CDD" id="cd17502">
    <property type="entry name" value="MFS_Azr1_MDR_like"/>
    <property type="match status" value="1"/>
</dbReference>
<feature type="region of interest" description="Disordered" evidence="7">
    <location>
        <begin position="1"/>
        <end position="58"/>
    </location>
</feature>
<evidence type="ECO:0000256" key="2">
    <source>
        <dbReference type="ARBA" id="ARBA00022448"/>
    </source>
</evidence>
<proteinExistence type="predicted"/>
<dbReference type="EMBL" id="SRMI01000003">
    <property type="protein sequence ID" value="TVY75315.1"/>
    <property type="molecule type" value="Genomic_DNA"/>
</dbReference>
<dbReference type="InterPro" id="IPR016162">
    <property type="entry name" value="Ald_DH_N"/>
</dbReference>
<evidence type="ECO:0000256" key="6">
    <source>
        <dbReference type="ARBA" id="ARBA00023180"/>
    </source>
</evidence>
<evidence type="ECO:0000256" key="8">
    <source>
        <dbReference type="SAM" id="Phobius"/>
    </source>
</evidence>
<keyword evidence="2" id="KW-0813">Transport</keyword>
<dbReference type="GO" id="GO:0016620">
    <property type="term" value="F:oxidoreductase activity, acting on the aldehyde or oxo group of donors, NAD or NADP as acceptor"/>
    <property type="evidence" value="ECO:0007669"/>
    <property type="project" value="InterPro"/>
</dbReference>
<keyword evidence="3 8" id="KW-0812">Transmembrane</keyword>
<feature type="compositionally biased region" description="Polar residues" evidence="7">
    <location>
        <begin position="1"/>
        <end position="22"/>
    </location>
</feature>
<name>A0A559LM20_FUSOC</name>
<evidence type="ECO:0000256" key="5">
    <source>
        <dbReference type="ARBA" id="ARBA00023136"/>
    </source>
</evidence>
<keyword evidence="6" id="KW-0325">Glycoprotein</keyword>
<dbReference type="InterPro" id="IPR015590">
    <property type="entry name" value="Aldehyde_DH_dom"/>
</dbReference>
<dbReference type="GO" id="GO:0022857">
    <property type="term" value="F:transmembrane transporter activity"/>
    <property type="evidence" value="ECO:0007669"/>
    <property type="project" value="InterPro"/>
</dbReference>
<reference evidence="10 11" key="1">
    <citation type="journal article" date="2019" name="Microbiol. Resour. Announc.">
        <title>High-quality draft genome sequence of Fusarium oxysporum f. sp. cubense strain 160527, a causal agent of Panama disease.</title>
        <authorList>
            <person name="Asai S."/>
            <person name="Ayukawa Y."/>
            <person name="Gan P."/>
            <person name="Masuda S."/>
            <person name="Komatsu K."/>
            <person name="Shirasu K."/>
            <person name="Arie T."/>
        </authorList>
    </citation>
    <scope>NUCLEOTIDE SEQUENCE [LARGE SCALE GENOMIC DNA]</scope>
    <source>
        <strain evidence="10 11">160527</strain>
    </source>
</reference>
<feature type="transmembrane region" description="Helical" evidence="8">
    <location>
        <begin position="437"/>
        <end position="457"/>
    </location>
</feature>
<dbReference type="PROSITE" id="PS50850">
    <property type="entry name" value="MFS"/>
    <property type="match status" value="1"/>
</dbReference>
<keyword evidence="5 8" id="KW-0472">Membrane</keyword>
<feature type="transmembrane region" description="Helical" evidence="8">
    <location>
        <begin position="469"/>
        <end position="488"/>
    </location>
</feature>
<gene>
    <name evidence="10" type="primary">gsfJ-5</name>
    <name evidence="10" type="ORF">Focb16_v006197</name>
</gene>
<feature type="transmembrane region" description="Helical" evidence="8">
    <location>
        <begin position="272"/>
        <end position="291"/>
    </location>
</feature>
<dbReference type="InterPro" id="IPR036259">
    <property type="entry name" value="MFS_trans_sf"/>
</dbReference>
<dbReference type="SUPFAM" id="SSF53720">
    <property type="entry name" value="ALDH-like"/>
    <property type="match status" value="1"/>
</dbReference>
<feature type="transmembrane region" description="Helical" evidence="8">
    <location>
        <begin position="232"/>
        <end position="252"/>
    </location>
</feature>
<feature type="transmembrane region" description="Helical" evidence="8">
    <location>
        <begin position="201"/>
        <end position="225"/>
    </location>
</feature>
<evidence type="ECO:0000256" key="3">
    <source>
        <dbReference type="ARBA" id="ARBA00022692"/>
    </source>
</evidence>
<dbReference type="Gene3D" id="3.40.605.10">
    <property type="entry name" value="Aldehyde Dehydrogenase, Chain A, domain 1"/>
    <property type="match status" value="1"/>
</dbReference>
<feature type="transmembrane region" description="Helical" evidence="8">
    <location>
        <begin position="114"/>
        <end position="132"/>
    </location>
</feature>
<dbReference type="InterPro" id="IPR016163">
    <property type="entry name" value="Ald_DH_C"/>
</dbReference>
<feature type="transmembrane region" description="Helical" evidence="8">
    <location>
        <begin position="76"/>
        <end position="102"/>
    </location>
</feature>
<accession>A0A559LM20</accession>
<feature type="transmembrane region" description="Helical" evidence="8">
    <location>
        <begin position="406"/>
        <end position="425"/>
    </location>
</feature>
<dbReference type="PANTHER" id="PTHR23501:SF177">
    <property type="entry name" value="MAJOR FACILITATOR SUPERFAMILY (MFS) PROFILE DOMAIN-CONTAINING PROTEIN-RELATED"/>
    <property type="match status" value="1"/>
</dbReference>
<dbReference type="InterPro" id="IPR016161">
    <property type="entry name" value="Ald_DH/histidinol_DH"/>
</dbReference>
<dbReference type="Gene3D" id="3.40.309.10">
    <property type="entry name" value="Aldehyde Dehydrogenase, Chain A, domain 2"/>
    <property type="match status" value="1"/>
</dbReference>
<dbReference type="SUPFAM" id="SSF103473">
    <property type="entry name" value="MFS general substrate transporter"/>
    <property type="match status" value="1"/>
</dbReference>
<dbReference type="FunFam" id="1.20.1720.10:FF:000012">
    <property type="entry name" value="MFS toxin efflux pump (AflT)"/>
    <property type="match status" value="1"/>
</dbReference>
<dbReference type="InterPro" id="IPR020846">
    <property type="entry name" value="MFS_dom"/>
</dbReference>
<feature type="domain" description="Major facilitator superfamily (MFS) profile" evidence="9">
    <location>
        <begin position="79"/>
        <end position="567"/>
    </location>
</feature>
<organism evidence="10 11">
    <name type="scientific">Fusarium oxysporum f. sp. cubense</name>
    <dbReference type="NCBI Taxonomy" id="61366"/>
    <lineage>
        <taxon>Eukaryota</taxon>
        <taxon>Fungi</taxon>
        <taxon>Dikarya</taxon>
        <taxon>Ascomycota</taxon>
        <taxon>Pezizomycotina</taxon>
        <taxon>Sordariomycetes</taxon>
        <taxon>Hypocreomycetidae</taxon>
        <taxon>Hypocreales</taxon>
        <taxon>Nectriaceae</taxon>
        <taxon>Fusarium</taxon>
        <taxon>Fusarium oxysporum species complex</taxon>
    </lineage>
</organism>
<feature type="transmembrane region" description="Helical" evidence="8">
    <location>
        <begin position="383"/>
        <end position="400"/>
    </location>
</feature>
<evidence type="ECO:0000256" key="4">
    <source>
        <dbReference type="ARBA" id="ARBA00022989"/>
    </source>
</evidence>
<feature type="transmembrane region" description="Helical" evidence="8">
    <location>
        <begin position="303"/>
        <end position="322"/>
    </location>
</feature>
<dbReference type="GO" id="GO:0005886">
    <property type="term" value="C:plasma membrane"/>
    <property type="evidence" value="ECO:0007669"/>
    <property type="project" value="TreeGrafter"/>
</dbReference>
<dbReference type="Pfam" id="PF07690">
    <property type="entry name" value="MFS_1"/>
    <property type="match status" value="1"/>
</dbReference>
<comment type="caution">
    <text evidence="10">The sequence shown here is derived from an EMBL/GenBank/DDBJ whole genome shotgun (WGS) entry which is preliminary data.</text>
</comment>
<keyword evidence="4 8" id="KW-1133">Transmembrane helix</keyword>
<evidence type="ECO:0000313" key="11">
    <source>
        <dbReference type="Proteomes" id="UP000320707"/>
    </source>
</evidence>
<evidence type="ECO:0000256" key="7">
    <source>
        <dbReference type="SAM" id="MobiDB-lite"/>
    </source>
</evidence>
<feature type="transmembrane region" description="Helical" evidence="8">
    <location>
        <begin position="342"/>
        <end position="363"/>
    </location>
</feature>
<dbReference type="PANTHER" id="PTHR23501">
    <property type="entry name" value="MAJOR FACILITATOR SUPERFAMILY"/>
    <property type="match status" value="1"/>
</dbReference>
<dbReference type="Pfam" id="PF00171">
    <property type="entry name" value="Aldedh"/>
    <property type="match status" value="1"/>
</dbReference>
<comment type="subcellular location">
    <subcellularLocation>
        <location evidence="1">Membrane</location>
        <topology evidence="1">Multi-pass membrane protein</topology>
    </subcellularLocation>
</comment>
<dbReference type="AlphaFoldDB" id="A0A559LM20"/>